<organism evidence="1 2">
    <name type="scientific">Thermatribacter velox</name>
    <dbReference type="NCBI Taxonomy" id="3039681"/>
    <lineage>
        <taxon>Bacteria</taxon>
        <taxon>Pseudomonadati</taxon>
        <taxon>Atribacterota</taxon>
        <taxon>Atribacteria</taxon>
        <taxon>Atribacterales</taxon>
        <taxon>Thermatribacteraceae</taxon>
        <taxon>Thermatribacter</taxon>
    </lineage>
</organism>
<keyword evidence="2" id="KW-1185">Reference proteome</keyword>
<dbReference type="InterPro" id="IPR006699">
    <property type="entry name" value="GlpP"/>
</dbReference>
<dbReference type="PANTHER" id="PTHR35787:SF1">
    <property type="entry name" value="GLYCEROL UPTAKE OPERON ANTITERMINATOR REGULATORY PROTEIN"/>
    <property type="match status" value="1"/>
</dbReference>
<evidence type="ECO:0000313" key="1">
    <source>
        <dbReference type="EMBL" id="WZL76502.1"/>
    </source>
</evidence>
<protein>
    <submittedName>
        <fullName evidence="1">Glycerol-3-phosphate responsive antiterminator</fullName>
    </submittedName>
</protein>
<sequence>MSSFLESLKRKPVIGALRPSNLDLMINQKVSLDLCSVFFLLEGDIQNLETISLLFEEYRPFLFVHMDLFGGIASDESGLCFLKEKFPAVSGVITTRLRTLTLARKAGFLTIFRLFLIDSESLRTALRVVREVSPDALEILPGIIFPHLKGILPLEELPPLICGGFIRKKSDVVKILRGGAQGVSTSYQKMWLLNKELGCSG</sequence>
<dbReference type="Proteomes" id="UP001461341">
    <property type="component" value="Chromosome"/>
</dbReference>
<evidence type="ECO:0000313" key="2">
    <source>
        <dbReference type="Proteomes" id="UP001461341"/>
    </source>
</evidence>
<dbReference type="Gene3D" id="3.20.20.70">
    <property type="entry name" value="Aldolase class I"/>
    <property type="match status" value="1"/>
</dbReference>
<dbReference type="RefSeq" id="WP_369018666.1">
    <property type="nucleotide sequence ID" value="NZ_CP121689.1"/>
</dbReference>
<accession>A0ABZ2YD23</accession>
<dbReference type="PANTHER" id="PTHR35787">
    <property type="entry name" value="GLYCEROL UPTAKE OPERON ANTITERMINATOR REGULATORY PROTEIN"/>
    <property type="match status" value="1"/>
</dbReference>
<dbReference type="EMBL" id="CP121689">
    <property type="protein sequence ID" value="WZL76502.1"/>
    <property type="molecule type" value="Genomic_DNA"/>
</dbReference>
<gene>
    <name evidence="1" type="ORF">QBE54_01860</name>
</gene>
<dbReference type="Pfam" id="PF04309">
    <property type="entry name" value="G3P_antiterm"/>
    <property type="match status" value="1"/>
</dbReference>
<reference evidence="1 2" key="1">
    <citation type="submission" date="2023-03" db="EMBL/GenBank/DDBJ databases">
        <title>Novel Species.</title>
        <authorList>
            <person name="Ma S."/>
        </authorList>
    </citation>
    <scope>NUCLEOTIDE SEQUENCE [LARGE SCALE GENOMIC DNA]</scope>
    <source>
        <strain evidence="1 2">B11</strain>
    </source>
</reference>
<dbReference type="InterPro" id="IPR013785">
    <property type="entry name" value="Aldolase_TIM"/>
</dbReference>
<proteinExistence type="predicted"/>
<dbReference type="SUPFAM" id="SSF110391">
    <property type="entry name" value="GlpP-like"/>
    <property type="match status" value="1"/>
</dbReference>
<name>A0ABZ2YD23_9BACT</name>
<dbReference type="PIRSF" id="PIRSF016897">
    <property type="entry name" value="GlpP"/>
    <property type="match status" value="1"/>
</dbReference>